<sequence>MLENVNIKIWVNSTSFFVESFAHNKRPNYKIILQIKKVQEKRLEVDEMKMLRFKTVPLNSLSLARFYNTAFLNRNEKSHIQRCILCLSYNGTSWVRSSCYIVDNKANIANV</sequence>
<dbReference type="AlphaFoldDB" id="A0A8D8V5R2"/>
<dbReference type="EMBL" id="HBUF01355813">
    <property type="protein sequence ID" value="CAG6717419.1"/>
    <property type="molecule type" value="Transcribed_RNA"/>
</dbReference>
<protein>
    <submittedName>
        <fullName evidence="1">Uncharacterized protein</fullName>
    </submittedName>
</protein>
<evidence type="ECO:0000313" key="1">
    <source>
        <dbReference type="EMBL" id="CAG6717419.1"/>
    </source>
</evidence>
<name>A0A8D8V5R2_9HEMI</name>
<accession>A0A8D8V5R2</accession>
<reference evidence="1" key="1">
    <citation type="submission" date="2021-05" db="EMBL/GenBank/DDBJ databases">
        <authorList>
            <person name="Alioto T."/>
            <person name="Alioto T."/>
            <person name="Gomez Garrido J."/>
        </authorList>
    </citation>
    <scope>NUCLEOTIDE SEQUENCE</scope>
</reference>
<organism evidence="1">
    <name type="scientific">Cacopsylla melanoneura</name>
    <dbReference type="NCBI Taxonomy" id="428564"/>
    <lineage>
        <taxon>Eukaryota</taxon>
        <taxon>Metazoa</taxon>
        <taxon>Ecdysozoa</taxon>
        <taxon>Arthropoda</taxon>
        <taxon>Hexapoda</taxon>
        <taxon>Insecta</taxon>
        <taxon>Pterygota</taxon>
        <taxon>Neoptera</taxon>
        <taxon>Paraneoptera</taxon>
        <taxon>Hemiptera</taxon>
        <taxon>Sternorrhyncha</taxon>
        <taxon>Psylloidea</taxon>
        <taxon>Psyllidae</taxon>
        <taxon>Psyllinae</taxon>
        <taxon>Cacopsylla</taxon>
    </lineage>
</organism>
<proteinExistence type="predicted"/>